<keyword evidence="1" id="KW-0238">DNA-binding</keyword>
<dbReference type="AlphaFoldDB" id="A0A0J1HGM4"/>
<dbReference type="Pfam" id="PF13411">
    <property type="entry name" value="MerR_1"/>
    <property type="match status" value="1"/>
</dbReference>
<dbReference type="STRING" id="320778.ABT57_04750"/>
<dbReference type="InterPro" id="IPR009061">
    <property type="entry name" value="DNA-bd_dom_put_sf"/>
</dbReference>
<dbReference type="PROSITE" id="PS50937">
    <property type="entry name" value="HTH_MERR_2"/>
    <property type="match status" value="1"/>
</dbReference>
<accession>A0A0J1HGM4</accession>
<dbReference type="Proteomes" id="UP000035909">
    <property type="component" value="Unassembled WGS sequence"/>
</dbReference>
<evidence type="ECO:0000313" key="3">
    <source>
        <dbReference type="EMBL" id="KLV10761.1"/>
    </source>
</evidence>
<sequence>MITKPSSRQHTYSISELAEEFSVTLRSIRFYEDQGLLKPQREGKNRIFSRQDRARLKLILRGKRLGFTLNDIQELFNLYDAEAQNKKQVQVMLNTIRARQYKLLQQQADIDLIMMELNAAERRCYQQMNKFDEH</sequence>
<dbReference type="SMART" id="SM00422">
    <property type="entry name" value="HTH_MERR"/>
    <property type="match status" value="1"/>
</dbReference>
<dbReference type="EMBL" id="LDOU01000005">
    <property type="protein sequence ID" value="KLV10761.1"/>
    <property type="molecule type" value="Genomic_DNA"/>
</dbReference>
<feature type="domain" description="HTH merR-type" evidence="2">
    <location>
        <begin position="11"/>
        <end position="78"/>
    </location>
</feature>
<comment type="caution">
    <text evidence="3">The sequence shown here is derived from an EMBL/GenBank/DDBJ whole genome shotgun (WGS) entry which is preliminary data.</text>
</comment>
<dbReference type="RefSeq" id="WP_047884061.1">
    <property type="nucleotide sequence ID" value="NZ_CP071325.1"/>
</dbReference>
<dbReference type="GO" id="GO:0003700">
    <property type="term" value="F:DNA-binding transcription factor activity"/>
    <property type="evidence" value="ECO:0007669"/>
    <property type="project" value="InterPro"/>
</dbReference>
<organism evidence="3 4">
    <name type="scientific">Photobacterium ganghwense</name>
    <dbReference type="NCBI Taxonomy" id="320778"/>
    <lineage>
        <taxon>Bacteria</taxon>
        <taxon>Pseudomonadati</taxon>
        <taxon>Pseudomonadota</taxon>
        <taxon>Gammaproteobacteria</taxon>
        <taxon>Vibrionales</taxon>
        <taxon>Vibrionaceae</taxon>
        <taxon>Photobacterium</taxon>
    </lineage>
</organism>
<dbReference type="CDD" id="cd04776">
    <property type="entry name" value="HTH_GnyR"/>
    <property type="match status" value="1"/>
</dbReference>
<dbReference type="PATRIC" id="fig|320778.3.peg.1022"/>
<dbReference type="PANTHER" id="PTHR30204">
    <property type="entry name" value="REDOX-CYCLING DRUG-SENSING TRANSCRIPTIONAL ACTIVATOR SOXR"/>
    <property type="match status" value="1"/>
</dbReference>
<evidence type="ECO:0000259" key="2">
    <source>
        <dbReference type="PROSITE" id="PS50937"/>
    </source>
</evidence>
<protein>
    <submittedName>
        <fullName evidence="3">MerR family transcriptional regulator</fullName>
    </submittedName>
</protein>
<dbReference type="PANTHER" id="PTHR30204:SF58">
    <property type="entry name" value="HTH-TYPE TRANSCRIPTIONAL REGULATOR YFMP"/>
    <property type="match status" value="1"/>
</dbReference>
<dbReference type="InterPro" id="IPR000551">
    <property type="entry name" value="MerR-type_HTH_dom"/>
</dbReference>
<gene>
    <name evidence="3" type="ORF">ABT57_04750</name>
</gene>
<reference evidence="3 4" key="1">
    <citation type="submission" date="2015-05" db="EMBL/GenBank/DDBJ databases">
        <title>Photobacterium galathea sp. nov.</title>
        <authorList>
            <person name="Machado H."/>
            <person name="Gram L."/>
        </authorList>
    </citation>
    <scope>NUCLEOTIDE SEQUENCE [LARGE SCALE GENOMIC DNA]</scope>
    <source>
        <strain evidence="3 4">DSM 22954</strain>
    </source>
</reference>
<dbReference type="Gene3D" id="1.10.1660.10">
    <property type="match status" value="1"/>
</dbReference>
<dbReference type="GO" id="GO:0003677">
    <property type="term" value="F:DNA binding"/>
    <property type="evidence" value="ECO:0007669"/>
    <property type="project" value="UniProtKB-KW"/>
</dbReference>
<evidence type="ECO:0000313" key="4">
    <source>
        <dbReference type="Proteomes" id="UP000035909"/>
    </source>
</evidence>
<dbReference type="InterPro" id="IPR047057">
    <property type="entry name" value="MerR_fam"/>
</dbReference>
<evidence type="ECO:0000256" key="1">
    <source>
        <dbReference type="ARBA" id="ARBA00023125"/>
    </source>
</evidence>
<dbReference type="SUPFAM" id="SSF46955">
    <property type="entry name" value="Putative DNA-binding domain"/>
    <property type="match status" value="1"/>
</dbReference>
<dbReference type="OrthoDB" id="9803659at2"/>
<proteinExistence type="predicted"/>
<keyword evidence="4" id="KW-1185">Reference proteome</keyword>
<name>A0A0J1HGM4_9GAMM</name>